<reference evidence="2 3" key="1">
    <citation type="submission" date="2023-10" db="EMBL/GenBank/DDBJ databases">
        <title>Characteristics and mechanism of a salt-tolerant marine origin heterotrophic nitrifying- aerobic denitrifying bacteria Marinobacter xestospongiae HN1.</title>
        <authorList>
            <person name="Qi R."/>
        </authorList>
    </citation>
    <scope>NUCLEOTIDE SEQUENCE [LARGE SCALE GENOMIC DNA]</scope>
    <source>
        <strain evidence="2 3">HN1</strain>
    </source>
</reference>
<feature type="transmembrane region" description="Helical" evidence="1">
    <location>
        <begin position="79"/>
        <end position="99"/>
    </location>
</feature>
<evidence type="ECO:0000313" key="2">
    <source>
        <dbReference type="EMBL" id="MDV2077330.1"/>
    </source>
</evidence>
<dbReference type="InterPro" id="IPR026268">
    <property type="entry name" value="RseC"/>
</dbReference>
<dbReference type="Pfam" id="PF04246">
    <property type="entry name" value="RseC_MucC"/>
    <property type="match status" value="1"/>
</dbReference>
<dbReference type="RefSeq" id="WP_316972310.1">
    <property type="nucleotide sequence ID" value="NZ_JAWIIJ010000001.1"/>
</dbReference>
<dbReference type="PIRSF" id="PIRSF004923">
    <property type="entry name" value="RseC"/>
    <property type="match status" value="1"/>
</dbReference>
<keyword evidence="1" id="KW-1133">Transmembrane helix</keyword>
<feature type="transmembrane region" description="Helical" evidence="1">
    <location>
        <begin position="105"/>
        <end position="122"/>
    </location>
</feature>
<accession>A0ABU3VT55</accession>
<dbReference type="EMBL" id="JAWIIJ010000001">
    <property type="protein sequence ID" value="MDV2077330.1"/>
    <property type="molecule type" value="Genomic_DNA"/>
</dbReference>
<evidence type="ECO:0000313" key="3">
    <source>
        <dbReference type="Proteomes" id="UP001269819"/>
    </source>
</evidence>
<dbReference type="PANTHER" id="PTHR35867:SF1">
    <property type="entry name" value="PROTEIN RSEC"/>
    <property type="match status" value="1"/>
</dbReference>
<dbReference type="PANTHER" id="PTHR35867">
    <property type="entry name" value="PROTEIN RSEC"/>
    <property type="match status" value="1"/>
</dbReference>
<dbReference type="InterPro" id="IPR007359">
    <property type="entry name" value="SigmaE_reg_RseC_MucC"/>
</dbReference>
<sequence>MITESGQVVAEQGDQVWVQTIRQSACQSCQARQGCGQKLLAEVSGGRANQVAVANHLGARVGDRVILGIPEAALLQASLLVYGLPLVLFVAGTLFGDWLLPNVDGAAVVSGLVGLGGGFVLARGRGRRLSAQACPRLLRIESGHDQVLAINPTDP</sequence>
<gene>
    <name evidence="2" type="ORF">RYS15_01480</name>
</gene>
<protein>
    <submittedName>
        <fullName evidence="2">SoxR reducing system RseC family protein</fullName>
    </submittedName>
</protein>
<keyword evidence="3" id="KW-1185">Reference proteome</keyword>
<dbReference type="Proteomes" id="UP001269819">
    <property type="component" value="Unassembled WGS sequence"/>
</dbReference>
<keyword evidence="1" id="KW-0472">Membrane</keyword>
<comment type="caution">
    <text evidence="2">The sequence shown here is derived from an EMBL/GenBank/DDBJ whole genome shotgun (WGS) entry which is preliminary data.</text>
</comment>
<keyword evidence="1" id="KW-0812">Transmembrane</keyword>
<proteinExistence type="predicted"/>
<evidence type="ECO:0000256" key="1">
    <source>
        <dbReference type="SAM" id="Phobius"/>
    </source>
</evidence>
<organism evidence="2 3">
    <name type="scientific">Marinobacter xestospongiae</name>
    <dbReference type="NCBI Taxonomy" id="994319"/>
    <lineage>
        <taxon>Bacteria</taxon>
        <taxon>Pseudomonadati</taxon>
        <taxon>Pseudomonadota</taxon>
        <taxon>Gammaproteobacteria</taxon>
        <taxon>Pseudomonadales</taxon>
        <taxon>Marinobacteraceae</taxon>
        <taxon>Marinobacter</taxon>
    </lineage>
</organism>
<name>A0ABU3VT55_9GAMM</name>